<evidence type="ECO:0000256" key="5">
    <source>
        <dbReference type="SAM" id="Phobius"/>
    </source>
</evidence>
<dbReference type="InterPro" id="IPR002797">
    <property type="entry name" value="Polysacc_synth"/>
</dbReference>
<feature type="transmembrane region" description="Helical" evidence="5">
    <location>
        <begin position="290"/>
        <end position="310"/>
    </location>
</feature>
<dbReference type="EMBL" id="CP059378">
    <property type="protein sequence ID" value="QLY79140.1"/>
    <property type="molecule type" value="Genomic_DNA"/>
</dbReference>
<reference evidence="6 7" key="1">
    <citation type="submission" date="2020-07" db="EMBL/GenBank/DDBJ databases">
        <title>Electron transfer.</title>
        <authorList>
            <person name="Huang L."/>
            <person name="Liu X."/>
            <person name="Zhou S."/>
        </authorList>
    </citation>
    <scope>NUCLEOTIDE SEQUENCE [LARGE SCALE GENOMIC DNA]</scope>
    <source>
        <strain evidence="6 7">Lx1</strain>
    </source>
</reference>
<keyword evidence="3 5" id="KW-1133">Transmembrane helix</keyword>
<evidence type="ECO:0000256" key="4">
    <source>
        <dbReference type="ARBA" id="ARBA00023136"/>
    </source>
</evidence>
<dbReference type="Pfam" id="PF01943">
    <property type="entry name" value="Polysacc_synt"/>
    <property type="match status" value="1"/>
</dbReference>
<dbReference type="Proteomes" id="UP000512286">
    <property type="component" value="Chromosome"/>
</dbReference>
<feature type="transmembrane region" description="Helical" evidence="5">
    <location>
        <begin position="249"/>
        <end position="269"/>
    </location>
</feature>
<dbReference type="KEGG" id="cint:HZF06_18955"/>
<sequence length="476" mass="54352">MGKSVGKNYFYNLIYQITVILIPLITIPYISEVLGPSGIGISSFTNSVTQYFILIGTLGINIYGSRIIAIVREDTEKCKVIFWEILILQLVTCLASFIIYIVIFGFNNIYSFYYLIQSIYILAASIDITWYFVGIEDFKKASIRSTIVKLLSVVCMFVFVKTFDDLWKYILINSFFMFVGQIIIWFYIDKSFMKLKYLKNINIFKHLKPSLHLFIPQIAIQVYMVLDKTMIGVLTNESEVGFYDNSQKIIRLSLAIVTSLGTVMLPKIANLHSNGDTEKIEAYLKNAFRFMTLIAVPIVFGLIGISDNFVPWFFKEKFLKVIPLMKLSSMMVIIIAWGNVFGTQYILATGKMKEYTKSVIIGAVVNFTLNIILIPKLLSLGAVIATLCAETIITLIQLYYSKEIVKSSWFLCGWRYLVSSILMFIEVYFLGKVLTGEIGTLIQITLGALTYFIILVIMKDELSGILLKKIRYFLKK</sequence>
<evidence type="ECO:0000256" key="1">
    <source>
        <dbReference type="ARBA" id="ARBA00004141"/>
    </source>
</evidence>
<feature type="transmembrane region" description="Helical" evidence="5">
    <location>
        <begin position="209"/>
        <end position="226"/>
    </location>
</feature>
<feature type="transmembrane region" description="Helical" evidence="5">
    <location>
        <begin position="355"/>
        <end position="374"/>
    </location>
</feature>
<comment type="subcellular location">
    <subcellularLocation>
        <location evidence="1">Membrane</location>
        <topology evidence="1">Multi-pass membrane protein</topology>
    </subcellularLocation>
</comment>
<feature type="transmembrane region" description="Helical" evidence="5">
    <location>
        <begin position="169"/>
        <end position="188"/>
    </location>
</feature>
<evidence type="ECO:0000256" key="3">
    <source>
        <dbReference type="ARBA" id="ARBA00022989"/>
    </source>
</evidence>
<evidence type="ECO:0000313" key="7">
    <source>
        <dbReference type="Proteomes" id="UP000512286"/>
    </source>
</evidence>
<dbReference type="PANTHER" id="PTHR43424:SF1">
    <property type="entry name" value="LOCUS PUTATIVE PROTEIN 1-RELATED"/>
    <property type="match status" value="1"/>
</dbReference>
<dbReference type="CDD" id="cd13128">
    <property type="entry name" value="MATE_Wzx_like"/>
    <property type="match status" value="1"/>
</dbReference>
<dbReference type="PANTHER" id="PTHR43424">
    <property type="entry name" value="LOCUS PUTATIVE PROTEIN 1-RELATED"/>
    <property type="match status" value="1"/>
</dbReference>
<accession>A0A7D7A2V0</accession>
<evidence type="ECO:0000313" key="6">
    <source>
        <dbReference type="EMBL" id="QLY79140.1"/>
    </source>
</evidence>
<feature type="transmembrane region" description="Helical" evidence="5">
    <location>
        <begin position="330"/>
        <end position="348"/>
    </location>
</feature>
<dbReference type="GO" id="GO:0016020">
    <property type="term" value="C:membrane"/>
    <property type="evidence" value="ECO:0007669"/>
    <property type="project" value="UniProtKB-SubCell"/>
</dbReference>
<organism evidence="6 7">
    <name type="scientific">Clostridium intestinale</name>
    <dbReference type="NCBI Taxonomy" id="36845"/>
    <lineage>
        <taxon>Bacteria</taxon>
        <taxon>Bacillati</taxon>
        <taxon>Bacillota</taxon>
        <taxon>Clostridia</taxon>
        <taxon>Eubacteriales</taxon>
        <taxon>Clostridiaceae</taxon>
        <taxon>Clostridium</taxon>
    </lineage>
</organism>
<protein>
    <submittedName>
        <fullName evidence="6">Flippase</fullName>
    </submittedName>
</protein>
<proteinExistence type="predicted"/>
<name>A0A7D7A2V0_9CLOT</name>
<keyword evidence="2 5" id="KW-0812">Transmembrane</keyword>
<feature type="transmembrane region" description="Helical" evidence="5">
    <location>
        <begin position="437"/>
        <end position="458"/>
    </location>
</feature>
<dbReference type="RefSeq" id="WP_181601363.1">
    <property type="nucleotide sequence ID" value="NZ_CP059378.1"/>
</dbReference>
<dbReference type="AlphaFoldDB" id="A0A7D7A2V0"/>
<dbReference type="InterPro" id="IPR052556">
    <property type="entry name" value="PolySynth_Transporter"/>
</dbReference>
<gene>
    <name evidence="6" type="ORF">HZF06_18955</name>
</gene>
<evidence type="ECO:0000256" key="2">
    <source>
        <dbReference type="ARBA" id="ARBA00022692"/>
    </source>
</evidence>
<feature type="transmembrane region" description="Helical" evidence="5">
    <location>
        <begin position="146"/>
        <end position="163"/>
    </location>
</feature>
<feature type="transmembrane region" description="Helical" evidence="5">
    <location>
        <begin position="81"/>
        <end position="106"/>
    </location>
</feature>
<feature type="transmembrane region" description="Helical" evidence="5">
    <location>
        <begin position="12"/>
        <end position="31"/>
    </location>
</feature>
<feature type="transmembrane region" description="Helical" evidence="5">
    <location>
        <begin position="380"/>
        <end position="400"/>
    </location>
</feature>
<feature type="transmembrane region" description="Helical" evidence="5">
    <location>
        <begin position="51"/>
        <end position="69"/>
    </location>
</feature>
<feature type="transmembrane region" description="Helical" evidence="5">
    <location>
        <begin position="112"/>
        <end position="134"/>
    </location>
</feature>
<keyword evidence="4 5" id="KW-0472">Membrane</keyword>
<feature type="transmembrane region" description="Helical" evidence="5">
    <location>
        <begin position="412"/>
        <end position="431"/>
    </location>
</feature>